<feature type="domain" description="Oxidoreductase-like" evidence="1">
    <location>
        <begin position="3"/>
        <end position="40"/>
    </location>
</feature>
<gene>
    <name evidence="2" type="ORF">GCM10011352_13150</name>
</gene>
<organism evidence="2 3">
    <name type="scientific">Marinobacterium zhoushanense</name>
    <dbReference type="NCBI Taxonomy" id="1679163"/>
    <lineage>
        <taxon>Bacteria</taxon>
        <taxon>Pseudomonadati</taxon>
        <taxon>Pseudomonadota</taxon>
        <taxon>Gammaproteobacteria</taxon>
        <taxon>Oceanospirillales</taxon>
        <taxon>Oceanospirillaceae</taxon>
        <taxon>Marinobacterium</taxon>
    </lineage>
</organism>
<protein>
    <recommendedName>
        <fullName evidence="1">Oxidoreductase-like domain-containing protein</fullName>
    </recommendedName>
</protein>
<accession>A0ABQ1K991</accession>
<name>A0ABQ1K991_9GAMM</name>
<evidence type="ECO:0000259" key="1">
    <source>
        <dbReference type="Pfam" id="PF09791"/>
    </source>
</evidence>
<dbReference type="RefSeq" id="WP_188746494.1">
    <property type="nucleotide sequence ID" value="NZ_BMIJ01000002.1"/>
</dbReference>
<dbReference type="Proteomes" id="UP000629025">
    <property type="component" value="Unassembled WGS sequence"/>
</dbReference>
<keyword evidence="3" id="KW-1185">Reference proteome</keyword>
<reference evidence="3" key="1">
    <citation type="journal article" date="2019" name="Int. J. Syst. Evol. Microbiol.">
        <title>The Global Catalogue of Microorganisms (GCM) 10K type strain sequencing project: providing services to taxonomists for standard genome sequencing and annotation.</title>
        <authorList>
            <consortium name="The Broad Institute Genomics Platform"/>
            <consortium name="The Broad Institute Genome Sequencing Center for Infectious Disease"/>
            <person name="Wu L."/>
            <person name="Ma J."/>
        </authorList>
    </citation>
    <scope>NUCLEOTIDE SEQUENCE [LARGE SCALE GENOMIC DNA]</scope>
    <source>
        <strain evidence="3">CGMCC 1.15341</strain>
    </source>
</reference>
<evidence type="ECO:0000313" key="3">
    <source>
        <dbReference type="Proteomes" id="UP000629025"/>
    </source>
</evidence>
<proteinExistence type="predicted"/>
<dbReference type="Pfam" id="PF09791">
    <property type="entry name" value="Oxidored-like"/>
    <property type="match status" value="1"/>
</dbReference>
<dbReference type="InterPro" id="IPR019180">
    <property type="entry name" value="Oxidoreductase-like_N"/>
</dbReference>
<comment type="caution">
    <text evidence="2">The sequence shown here is derived from an EMBL/GenBank/DDBJ whole genome shotgun (WGS) entry which is preliminary data.</text>
</comment>
<sequence length="50" mass="5746">MIEQPTPPMDGECCESECSPCVWDTYYEEMARWRQAEAERKASTASEPSE</sequence>
<dbReference type="EMBL" id="BMIJ01000002">
    <property type="protein sequence ID" value="GGB88508.1"/>
    <property type="molecule type" value="Genomic_DNA"/>
</dbReference>
<evidence type="ECO:0000313" key="2">
    <source>
        <dbReference type="EMBL" id="GGB88508.1"/>
    </source>
</evidence>